<dbReference type="SUPFAM" id="SSF53335">
    <property type="entry name" value="S-adenosyl-L-methionine-dependent methyltransferases"/>
    <property type="match status" value="1"/>
</dbReference>
<dbReference type="EMBL" id="CAMXCT020000557">
    <property type="protein sequence ID" value="CAL1133808.1"/>
    <property type="molecule type" value="Genomic_DNA"/>
</dbReference>
<dbReference type="EMBL" id="CAMXCT010000557">
    <property type="protein sequence ID" value="CAI3980433.1"/>
    <property type="molecule type" value="Genomic_DNA"/>
</dbReference>
<reference evidence="6" key="2">
    <citation type="submission" date="2024-04" db="EMBL/GenBank/DDBJ databases">
        <authorList>
            <person name="Chen Y."/>
            <person name="Shah S."/>
            <person name="Dougan E. K."/>
            <person name="Thang M."/>
            <person name="Chan C."/>
        </authorList>
    </citation>
    <scope>NUCLEOTIDE SEQUENCE [LARGE SCALE GENOMIC DNA]</scope>
</reference>
<evidence type="ECO:0000313" key="7">
    <source>
        <dbReference type="Proteomes" id="UP001152797"/>
    </source>
</evidence>
<dbReference type="GO" id="GO:0008168">
    <property type="term" value="F:methyltransferase activity"/>
    <property type="evidence" value="ECO:0007669"/>
    <property type="project" value="UniProtKB-KW"/>
</dbReference>
<feature type="compositionally biased region" description="Polar residues" evidence="3">
    <location>
        <begin position="1243"/>
        <end position="1252"/>
    </location>
</feature>
<dbReference type="InterPro" id="IPR029063">
    <property type="entry name" value="SAM-dependent_MTases_sf"/>
</dbReference>
<evidence type="ECO:0000259" key="4">
    <source>
        <dbReference type="Pfam" id="PF00078"/>
    </source>
</evidence>
<keyword evidence="7" id="KW-1185">Reference proteome</keyword>
<evidence type="ECO:0000256" key="2">
    <source>
        <dbReference type="ARBA" id="ARBA00022679"/>
    </source>
</evidence>
<dbReference type="GO" id="GO:0032259">
    <property type="term" value="P:methylation"/>
    <property type="evidence" value="ECO:0007669"/>
    <property type="project" value="UniProtKB-KW"/>
</dbReference>
<gene>
    <name evidence="5" type="ORF">C1SCF055_LOCUS8304</name>
</gene>
<evidence type="ECO:0000256" key="3">
    <source>
        <dbReference type="SAM" id="MobiDB-lite"/>
    </source>
</evidence>
<feature type="compositionally biased region" description="Basic and acidic residues" evidence="3">
    <location>
        <begin position="1305"/>
        <end position="1315"/>
    </location>
</feature>
<feature type="domain" description="Reverse transcriptase" evidence="4">
    <location>
        <begin position="1628"/>
        <end position="1843"/>
    </location>
</feature>
<dbReference type="Proteomes" id="UP001152797">
    <property type="component" value="Unassembled WGS sequence"/>
</dbReference>
<organism evidence="5">
    <name type="scientific">Cladocopium goreaui</name>
    <dbReference type="NCBI Taxonomy" id="2562237"/>
    <lineage>
        <taxon>Eukaryota</taxon>
        <taxon>Sar</taxon>
        <taxon>Alveolata</taxon>
        <taxon>Dinophyceae</taxon>
        <taxon>Suessiales</taxon>
        <taxon>Symbiodiniaceae</taxon>
        <taxon>Cladocopium</taxon>
    </lineage>
</organism>
<dbReference type="InterPro" id="IPR000477">
    <property type="entry name" value="RT_dom"/>
</dbReference>
<dbReference type="InterPro" id="IPR001525">
    <property type="entry name" value="C5_MeTfrase"/>
</dbReference>
<feature type="region of interest" description="Disordered" evidence="3">
    <location>
        <begin position="1208"/>
        <end position="1253"/>
    </location>
</feature>
<comment type="caution">
    <text evidence="5">The sequence shown here is derived from an EMBL/GenBank/DDBJ whole genome shotgun (WGS) entry which is preliminary data.</text>
</comment>
<dbReference type="PANTHER" id="PTHR19446">
    <property type="entry name" value="REVERSE TRANSCRIPTASES"/>
    <property type="match status" value="1"/>
</dbReference>
<evidence type="ECO:0000256" key="1">
    <source>
        <dbReference type="ARBA" id="ARBA00022603"/>
    </source>
</evidence>
<reference evidence="5" key="1">
    <citation type="submission" date="2022-10" db="EMBL/GenBank/DDBJ databases">
        <authorList>
            <person name="Chen Y."/>
            <person name="Dougan E. K."/>
            <person name="Chan C."/>
            <person name="Rhodes N."/>
            <person name="Thang M."/>
        </authorList>
    </citation>
    <scope>NUCLEOTIDE SEQUENCE</scope>
</reference>
<feature type="region of interest" description="Disordered" evidence="3">
    <location>
        <begin position="1305"/>
        <end position="1325"/>
    </location>
</feature>
<protein>
    <recommendedName>
        <fullName evidence="4">Reverse transcriptase domain-containing protein</fullName>
    </recommendedName>
</protein>
<accession>A0A9P1FLF5</accession>
<keyword evidence="1" id="KW-0489">Methyltransferase</keyword>
<dbReference type="SUPFAM" id="SSF56672">
    <property type="entry name" value="DNA/RNA polymerases"/>
    <property type="match status" value="1"/>
</dbReference>
<dbReference type="Gene3D" id="3.40.50.150">
    <property type="entry name" value="Vaccinia Virus protein VP39"/>
    <property type="match status" value="1"/>
</dbReference>
<dbReference type="Pfam" id="PF00145">
    <property type="entry name" value="DNA_methylase"/>
    <property type="match status" value="1"/>
</dbReference>
<dbReference type="InterPro" id="IPR043502">
    <property type="entry name" value="DNA/RNA_pol_sf"/>
</dbReference>
<proteinExistence type="predicted"/>
<dbReference type="Pfam" id="PF00078">
    <property type="entry name" value="RVT_1"/>
    <property type="match status" value="1"/>
</dbReference>
<evidence type="ECO:0000313" key="5">
    <source>
        <dbReference type="EMBL" id="CAI3980433.1"/>
    </source>
</evidence>
<name>A0A9P1FLF5_9DINO</name>
<dbReference type="EMBL" id="CAMXCT030000557">
    <property type="protein sequence ID" value="CAL4767745.1"/>
    <property type="molecule type" value="Genomic_DNA"/>
</dbReference>
<feature type="non-terminal residue" evidence="5">
    <location>
        <position position="1"/>
    </location>
</feature>
<sequence length="2044" mass="227631">MAFASLCRSALNDLDDIVTQCQFLVDDDPRAWKGDCLLHLEVASQWSTEFEVWLLDQGLPVNFMHLSGPCREVKRVCAATLHVPQLPCWSLEIGQFFACRASLSFAYEKRVATIRSCEHMWITAFADPVGVFNFAHLCSGAFHGWGQAVQFCEETIVGFHVVSSVAVDSDEQICRLAARTCDAQIVFFPWGSITKSLKRNTVVCAQIEQHVWMSSMHNPCNLVWTVSTPCQPFSSANLSPSGFNAKDGRVVVHVLKAARIIRPMALLMENVYAFQSHEHFRIFESFAKWAGYQLVWSQVVNAKDLTDNTRSRWLGILLRNDLDDNHPVLKAAFNLHEGFVSPWHALENQFAIPKVLEDALIINQYLMPSYACFELLPCCKRNRCDENATSSQVLLLRLAPRDQPLQTCLASYSTQHFLPSSTLKHQGIYADLVIDSQGRVAFQSPGMWTALLGNRINLFLPKDHEMMYQVLGNCTALPHAGLATLLAIDLLTQRNEPLPIQSLLLQMWDSRLTSKKAVFVKADEGFAILKPRDFLMTRDVIKSDSVFHEDADCFWKVVWPNQSSSCFGVRHGTTVGELCESLGMQKHVIPLFGLWSEDLQKCFFHQDVIADKRAEVTPVFLPCNDRFECPSTVGEESITATWPESPQSEFGLSLRTVVHVVKPDGVVCDVHCALYDSIQDVAEQCGIAPEACCDFLFFDGECQREPAMLLAQLQNMHIVISKRTKRKVGESLVVEVVLLGGSSKFVQATPNCLIRDVLQVAVQPNALIDRISPSVNGKLVSLDTRVGEIEIPLIRLRAFPLPGGGKGNGKAQGKTNSSDFLQQNDPWAKIVPSNGGCRWDQLQLMENHPWFCKDTGKRLNQIPGVQLGPDKGGVVFVTKADLHELSQVAPSLTTLLLIPGFRGLQNLDVPKNLMMLASEQITVREPASNVQYKRLVVPFVLKGNVEYKVEETPGVVNVDSASFSELVVETHSGCMTHNTVAMMEDHPLGCFKKLITASGIALSEMSIYSYRKMKCADDQIIHQCMMKIPHGSLDELLKHSGQAELFVRQFIQPQEETNHSILPRYFAINPEDVRSAKLLGESVGDGYRGLALTAKGVAIRASNAKLADARALVLQTDMRFTDLNRAVVSKYVFICQGYPWAISHKSLIEATFTAVKTAPIPLRSYRDGGMITWVLAFGEQPACNTFTVKMDSKLFEIVMTPQSSNKIQIPKKKSGFNGSIASVPKPWRLKSPHGKGSSGPAANATSATQINVSGDDRKYQQLADRVSKLEHGQVELSKKIDDKFDVVSDQLKQVLAAVVPKSEAHSFRARQDGHTGETPPSKSQRNQIYQNLVASGRCTAAWVAVSDRLTLLLVSVYGFSGAQSDSSKMARTNQLFRDIFEWLSQHGEIPIAIAADFQAEPHMYPCIAEAMSFGAFHDVLTQFNEDGMCRPITYSRDSAWVGGPATSIDGILLNNCALQYLQDVKVHVSKGLQHAFVDATFQWPSNRSDDRSSNLQWVPHASFDLTQLKSESERTKIAQDLWEKEFRELTNANKEHIPSEPVLEVIHDALKKRAFPISLPLLTDECLKSAVDKRKQTASPGVDGWRTAELQALPAIAFAPWARLWNKIEDGSFRLPTIFQCARLVMLPKPDAKSLMPIDKRLITLMCVPYIMWSKARFDHLQEWQQKVFPPTLCGGIQGRQAADIAHIIAARCEHAIAFQKPICGIKLDRSKCFDRIIPRIVADFANILGMDPKFLKVWLQVYEDFRRFLCMGHAISKSSLSNLNGVAQGDAASVVAINILMTGWTAIVESIPGIEHFAFIDDCYLLALESNVENLAAALTGTKLFDKLVGQKLNIDKSSGFATSRTAKKKLANAIPALPIHDTFAVLGTFVKTNAKRITIDPKNTAQGVRAILHDIEHLPISLRKKAFLISMKAVSKFLYHPEVIPWPKATIDSMVNSVAKALWGNRPGWRNQELLFALCTNPIACHPHMSIATRVICNIVEDANKKIFSGLWKLAKDEATQVAKTAMPVIKGFSGRFINVVNWIRHFMRVVKKQKIQLFPNS</sequence>
<keyword evidence="2" id="KW-0808">Transferase</keyword>
<evidence type="ECO:0000313" key="6">
    <source>
        <dbReference type="EMBL" id="CAL1133808.1"/>
    </source>
</evidence>